<accession>A0ABY9THD6</accession>
<evidence type="ECO:0000259" key="6">
    <source>
        <dbReference type="SMART" id="SM00965"/>
    </source>
</evidence>
<dbReference type="InterPro" id="IPR004846">
    <property type="entry name" value="T2SS/T3SS_dom"/>
</dbReference>
<evidence type="ECO:0000313" key="8">
    <source>
        <dbReference type="Proteomes" id="UP001248581"/>
    </source>
</evidence>
<dbReference type="Pfam" id="PF07655">
    <property type="entry name" value="Secretin_N_2"/>
    <property type="match status" value="1"/>
</dbReference>
<keyword evidence="1" id="KW-0813">Transport</keyword>
<evidence type="ECO:0000313" key="7">
    <source>
        <dbReference type="EMBL" id="WNC68140.1"/>
    </source>
</evidence>
<evidence type="ECO:0000256" key="5">
    <source>
        <dbReference type="SAM" id="SignalP"/>
    </source>
</evidence>
<dbReference type="InterPro" id="IPR011662">
    <property type="entry name" value="Secretin/TonB_short_N"/>
</dbReference>
<dbReference type="PANTHER" id="PTHR30332">
    <property type="entry name" value="PROBABLE GENERAL SECRETION PATHWAY PROTEIN D"/>
    <property type="match status" value="1"/>
</dbReference>
<feature type="domain" description="Secretin/TonB short N-terminal" evidence="6">
    <location>
        <begin position="107"/>
        <end position="155"/>
    </location>
</feature>
<keyword evidence="2" id="KW-0472">Membrane</keyword>
<dbReference type="Pfam" id="PF00263">
    <property type="entry name" value="Secretin"/>
    <property type="match status" value="1"/>
</dbReference>
<feature type="region of interest" description="Disordered" evidence="4">
    <location>
        <begin position="179"/>
        <end position="226"/>
    </location>
</feature>
<dbReference type="InterPro" id="IPR013358">
    <property type="entry name" value="Pilus_biogenesis_MshL"/>
</dbReference>
<dbReference type="InterPro" id="IPR011514">
    <property type="entry name" value="Secretin_N_2"/>
</dbReference>
<reference evidence="8" key="1">
    <citation type="submission" date="2023-09" db="EMBL/GenBank/DDBJ databases">
        <authorList>
            <person name="Li S."/>
            <person name="Li X."/>
            <person name="Zhang C."/>
            <person name="Zhao Z."/>
        </authorList>
    </citation>
    <scope>NUCLEOTIDE SEQUENCE [LARGE SCALE GENOMIC DNA]</scope>
    <source>
        <strain evidence="8">SQ345</strain>
    </source>
</reference>
<feature type="region of interest" description="Disordered" evidence="4">
    <location>
        <begin position="21"/>
        <end position="53"/>
    </location>
</feature>
<evidence type="ECO:0000256" key="1">
    <source>
        <dbReference type="ARBA" id="ARBA00022448"/>
    </source>
</evidence>
<dbReference type="SMART" id="SM00965">
    <property type="entry name" value="STN"/>
    <property type="match status" value="1"/>
</dbReference>
<evidence type="ECO:0000256" key="3">
    <source>
        <dbReference type="ARBA" id="ARBA00023237"/>
    </source>
</evidence>
<dbReference type="InterPro" id="IPR050810">
    <property type="entry name" value="Bact_Secretion_Sys_Channel"/>
</dbReference>
<sequence length="563" mass="60771">MKKHLLLSLFCTTAMTLSGCSSTAEQPKETTAKQEEPKDVLDDSIKSNKPAKTKPLSEVPLAVQQDIMQQGLAAARDSLMIEKRMDIAANQIPAKDFFSAIVGDSDYSIAIHPEVEGEITLNLTEVTLSEILDIVQDIYGFDIKKTNKVIQVYPAGMRTQTIALDYLFLKRSGLSSTSINSGGVSSNDPNSGNNNQNGSNGSNNNSSSNNNGSSNNNSQGNNQSQRSGINIFTENESDYWSELEETLQALIGTEDGRTVIVSPQAGLITVKALPNEIKAIESFIEQSQQHLRRQVIIEAKILEVTLNDDYQQGISWAAIGDVDSGNVGFTSNGNIAGNGISSIIGGGGNLAISGTDFSGLITLLSTQGKVQVLSSPRVTATNNQKAVIKVGEDEYFVTEVSSTTITGNATTVTPEIELTPFFSGIALDVTPQINESGEVILHVHPSVTVTSEQLKSLTFSQEDILLPLAKSRVRESDTIVKAKSGEVIVLGGLIESTKSEIESKTPFLGDIPYLGELFTNRSESIVKKELVILLKPVVIGKETWQDQIKEARSLLQKWFPESE</sequence>
<protein>
    <submittedName>
        <fullName evidence="7">Pilus (MSHA type) biogenesis protein MshL</fullName>
    </submittedName>
</protein>
<proteinExistence type="predicted"/>
<dbReference type="RefSeq" id="WP_348387298.1">
    <property type="nucleotide sequence ID" value="NZ_CP134146.1"/>
</dbReference>
<gene>
    <name evidence="7" type="primary">mshL</name>
    <name evidence="7" type="ORF">RI845_16640</name>
</gene>
<organism evidence="7 8">
    <name type="scientific">Thalassotalea nanhaiensis</name>
    <dbReference type="NCBI Taxonomy" id="3065648"/>
    <lineage>
        <taxon>Bacteria</taxon>
        <taxon>Pseudomonadati</taxon>
        <taxon>Pseudomonadota</taxon>
        <taxon>Gammaproteobacteria</taxon>
        <taxon>Alteromonadales</taxon>
        <taxon>Colwelliaceae</taxon>
        <taxon>Thalassotalea</taxon>
    </lineage>
</organism>
<keyword evidence="5" id="KW-0732">Signal</keyword>
<evidence type="ECO:0000256" key="4">
    <source>
        <dbReference type="SAM" id="MobiDB-lite"/>
    </source>
</evidence>
<dbReference type="PRINTS" id="PR00811">
    <property type="entry name" value="BCTERIALGSPD"/>
</dbReference>
<feature type="signal peptide" evidence="5">
    <location>
        <begin position="1"/>
        <end position="23"/>
    </location>
</feature>
<name>A0ABY9THD6_9GAMM</name>
<keyword evidence="8" id="KW-1185">Reference proteome</keyword>
<feature type="chain" id="PRO_5046527315" evidence="5">
    <location>
        <begin position="24"/>
        <end position="563"/>
    </location>
</feature>
<dbReference type="Gene3D" id="3.30.1370.130">
    <property type="match status" value="1"/>
</dbReference>
<dbReference type="NCBIfam" id="TIGR02519">
    <property type="entry name" value="pilus_MshL"/>
    <property type="match status" value="1"/>
</dbReference>
<keyword evidence="3" id="KW-0998">Cell outer membrane</keyword>
<dbReference type="Proteomes" id="UP001248581">
    <property type="component" value="Chromosome"/>
</dbReference>
<dbReference type="InterPro" id="IPR001775">
    <property type="entry name" value="GspD/PilQ"/>
</dbReference>
<dbReference type="PROSITE" id="PS51257">
    <property type="entry name" value="PROKAR_LIPOPROTEIN"/>
    <property type="match status" value="1"/>
</dbReference>
<evidence type="ECO:0000256" key="2">
    <source>
        <dbReference type="ARBA" id="ARBA00023136"/>
    </source>
</evidence>
<feature type="compositionally biased region" description="Basic and acidic residues" evidence="4">
    <location>
        <begin position="26"/>
        <end position="46"/>
    </location>
</feature>
<dbReference type="PANTHER" id="PTHR30332:SF17">
    <property type="entry name" value="TYPE IV PILIATION SYSTEM PROTEIN DR_0774-RELATED"/>
    <property type="match status" value="1"/>
</dbReference>
<dbReference type="EMBL" id="CP134146">
    <property type="protein sequence ID" value="WNC68140.1"/>
    <property type="molecule type" value="Genomic_DNA"/>
</dbReference>